<evidence type="ECO:0000313" key="2">
    <source>
        <dbReference type="EMBL" id="SVD15008.1"/>
    </source>
</evidence>
<sequence>VDGTKRYWLEKLFYIGWSYVGVMLFLAGGLSRFWHLIPITLGLCMLQNYLADQD</sequence>
<keyword evidence="1" id="KW-0472">Membrane</keyword>
<accession>A0A382T0R7</accession>
<feature type="transmembrane region" description="Helical" evidence="1">
    <location>
        <begin position="12"/>
        <end position="27"/>
    </location>
</feature>
<gene>
    <name evidence="2" type="ORF">METZ01_LOCUS367862</name>
</gene>
<dbReference type="EMBL" id="UINC01132593">
    <property type="protein sequence ID" value="SVD15008.1"/>
    <property type="molecule type" value="Genomic_DNA"/>
</dbReference>
<feature type="non-terminal residue" evidence="2">
    <location>
        <position position="1"/>
    </location>
</feature>
<keyword evidence="1" id="KW-1133">Transmembrane helix</keyword>
<organism evidence="2">
    <name type="scientific">marine metagenome</name>
    <dbReference type="NCBI Taxonomy" id="408172"/>
    <lineage>
        <taxon>unclassified sequences</taxon>
        <taxon>metagenomes</taxon>
        <taxon>ecological metagenomes</taxon>
    </lineage>
</organism>
<reference evidence="2" key="1">
    <citation type="submission" date="2018-05" db="EMBL/GenBank/DDBJ databases">
        <authorList>
            <person name="Lanie J.A."/>
            <person name="Ng W.-L."/>
            <person name="Kazmierczak K.M."/>
            <person name="Andrzejewski T.M."/>
            <person name="Davidsen T.M."/>
            <person name="Wayne K.J."/>
            <person name="Tettelin H."/>
            <person name="Glass J.I."/>
            <person name="Rusch D."/>
            <person name="Podicherti R."/>
            <person name="Tsui H.-C.T."/>
            <person name="Winkler M.E."/>
        </authorList>
    </citation>
    <scope>NUCLEOTIDE SEQUENCE</scope>
</reference>
<dbReference type="AlphaFoldDB" id="A0A382T0R7"/>
<protein>
    <submittedName>
        <fullName evidence="2">Uncharacterized protein</fullName>
    </submittedName>
</protein>
<keyword evidence="1" id="KW-0812">Transmembrane</keyword>
<proteinExistence type="predicted"/>
<name>A0A382T0R7_9ZZZZ</name>
<evidence type="ECO:0000256" key="1">
    <source>
        <dbReference type="SAM" id="Phobius"/>
    </source>
</evidence>